<dbReference type="Proteomes" id="UP001630127">
    <property type="component" value="Unassembled WGS sequence"/>
</dbReference>
<evidence type="ECO:0000313" key="1">
    <source>
        <dbReference type="EMBL" id="KAL3537964.1"/>
    </source>
</evidence>
<name>A0ABD3B4B3_9GENT</name>
<gene>
    <name evidence="1" type="ORF">ACH5RR_001330</name>
</gene>
<organism evidence="1 2">
    <name type="scientific">Cinchona calisaya</name>
    <dbReference type="NCBI Taxonomy" id="153742"/>
    <lineage>
        <taxon>Eukaryota</taxon>
        <taxon>Viridiplantae</taxon>
        <taxon>Streptophyta</taxon>
        <taxon>Embryophyta</taxon>
        <taxon>Tracheophyta</taxon>
        <taxon>Spermatophyta</taxon>
        <taxon>Magnoliopsida</taxon>
        <taxon>eudicotyledons</taxon>
        <taxon>Gunneridae</taxon>
        <taxon>Pentapetalae</taxon>
        <taxon>asterids</taxon>
        <taxon>lamiids</taxon>
        <taxon>Gentianales</taxon>
        <taxon>Rubiaceae</taxon>
        <taxon>Cinchonoideae</taxon>
        <taxon>Cinchoneae</taxon>
        <taxon>Cinchona</taxon>
    </lineage>
</organism>
<comment type="caution">
    <text evidence="1">The sequence shown here is derived from an EMBL/GenBank/DDBJ whole genome shotgun (WGS) entry which is preliminary data.</text>
</comment>
<accession>A0ABD3B4B3</accession>
<dbReference type="EMBL" id="JBJUIK010000001">
    <property type="protein sequence ID" value="KAL3537964.1"/>
    <property type="molecule type" value="Genomic_DNA"/>
</dbReference>
<keyword evidence="2" id="KW-1185">Reference proteome</keyword>
<sequence>MKAKSEIWVPRQSYKCIGRLPFAHPNSSKHYYLCIKVHKVSGAKSFQDLKTVSGVMHSIFKSGSMALGHLNDDNKWNEAFIKGSNFGISFNSSKYELYHANVLESNKSCEFVGTSSADSNR</sequence>
<reference evidence="1 2" key="1">
    <citation type="submission" date="2024-11" db="EMBL/GenBank/DDBJ databases">
        <title>A near-complete genome assembly of Cinchona calisaya.</title>
        <authorList>
            <person name="Lian D.C."/>
            <person name="Zhao X.W."/>
            <person name="Wei L."/>
        </authorList>
    </citation>
    <scope>NUCLEOTIDE SEQUENCE [LARGE SCALE GENOMIC DNA]</scope>
    <source>
        <tissue evidence="1">Nenye</tissue>
    </source>
</reference>
<protein>
    <submittedName>
        <fullName evidence="1">Uncharacterized protein</fullName>
    </submittedName>
</protein>
<proteinExistence type="predicted"/>
<evidence type="ECO:0000313" key="2">
    <source>
        <dbReference type="Proteomes" id="UP001630127"/>
    </source>
</evidence>
<dbReference type="AlphaFoldDB" id="A0ABD3B4B3"/>